<feature type="compositionally biased region" description="Basic and acidic residues" evidence="1">
    <location>
        <begin position="59"/>
        <end position="76"/>
    </location>
</feature>
<gene>
    <name evidence="2" type="ORF">DUNSADRAFT_256</name>
</gene>
<reference evidence="2" key="1">
    <citation type="submission" date="2017-08" db="EMBL/GenBank/DDBJ databases">
        <authorList>
            <person name="Polle J.E."/>
            <person name="Barry K."/>
            <person name="Cushman J."/>
            <person name="Schmutz J."/>
            <person name="Tran D."/>
            <person name="Hathwaick L.T."/>
            <person name="Yim W.C."/>
            <person name="Jenkins J."/>
            <person name="Mckie-Krisberg Z.M."/>
            <person name="Prochnik S."/>
            <person name="Lindquist E."/>
            <person name="Dockter R.B."/>
            <person name="Adam C."/>
            <person name="Molina H."/>
            <person name="Bunkerborg J."/>
            <person name="Jin E."/>
            <person name="Buchheim M."/>
            <person name="Magnuson J."/>
        </authorList>
    </citation>
    <scope>NUCLEOTIDE SEQUENCE</scope>
    <source>
        <strain evidence="2">CCAP 19/18</strain>
    </source>
</reference>
<comment type="caution">
    <text evidence="2">The sequence shown here is derived from an EMBL/GenBank/DDBJ whole genome shotgun (WGS) entry which is preliminary data.</text>
</comment>
<sequence>MYTLNLLSLACTVPGQVSGPLPAVRHQTCRECKGMINKGEPCYARDGRRIRLFYHDRCFSNADDPRSQPSTKEKTAKYGTSIGASAPPVKGYGKFTTSYGYSPPPDVQVQASHGPKAPSRSQSLDRSHGPKAPSRSQSLDRSHGPKAPSRSQSLDR</sequence>
<evidence type="ECO:0008006" key="4">
    <source>
        <dbReference type="Google" id="ProtNLM"/>
    </source>
</evidence>
<evidence type="ECO:0000313" key="2">
    <source>
        <dbReference type="EMBL" id="KAF5827677.1"/>
    </source>
</evidence>
<name>A0ABZ3KES9_DUNSA</name>
<protein>
    <recommendedName>
        <fullName evidence="4">LIM zinc-binding domain-containing protein</fullName>
    </recommendedName>
</protein>
<keyword evidence="3" id="KW-1185">Reference proteome</keyword>
<evidence type="ECO:0000313" key="3">
    <source>
        <dbReference type="Proteomes" id="UP000815325"/>
    </source>
</evidence>
<accession>A0ABZ3KES9</accession>
<dbReference type="EMBL" id="MU070449">
    <property type="protein sequence ID" value="KAF5827677.1"/>
    <property type="molecule type" value="Genomic_DNA"/>
</dbReference>
<evidence type="ECO:0000256" key="1">
    <source>
        <dbReference type="SAM" id="MobiDB-lite"/>
    </source>
</evidence>
<dbReference type="Proteomes" id="UP000815325">
    <property type="component" value="Unassembled WGS sequence"/>
</dbReference>
<proteinExistence type="predicted"/>
<feature type="region of interest" description="Disordered" evidence="1">
    <location>
        <begin position="59"/>
        <end position="156"/>
    </location>
</feature>
<organism evidence="2 3">
    <name type="scientific">Dunaliella salina</name>
    <name type="common">Green alga</name>
    <name type="synonym">Protococcus salinus</name>
    <dbReference type="NCBI Taxonomy" id="3046"/>
    <lineage>
        <taxon>Eukaryota</taxon>
        <taxon>Viridiplantae</taxon>
        <taxon>Chlorophyta</taxon>
        <taxon>core chlorophytes</taxon>
        <taxon>Chlorophyceae</taxon>
        <taxon>CS clade</taxon>
        <taxon>Chlamydomonadales</taxon>
        <taxon>Dunaliellaceae</taxon>
        <taxon>Dunaliella</taxon>
    </lineage>
</organism>